<dbReference type="EMBL" id="JBEFKJ010000023">
    <property type="protein sequence ID" value="KAL2039861.1"/>
    <property type="molecule type" value="Genomic_DNA"/>
</dbReference>
<keyword evidence="7" id="KW-0819">tRNA processing</keyword>
<feature type="compositionally biased region" description="Gly residues" evidence="9">
    <location>
        <begin position="112"/>
        <end position="126"/>
    </location>
</feature>
<evidence type="ECO:0000256" key="3">
    <source>
        <dbReference type="ARBA" id="ARBA00005043"/>
    </source>
</evidence>
<feature type="region of interest" description="Disordered" evidence="9">
    <location>
        <begin position="112"/>
        <end position="131"/>
    </location>
</feature>
<feature type="region of interest" description="Disordered" evidence="9">
    <location>
        <begin position="1"/>
        <end position="50"/>
    </location>
</feature>
<proteinExistence type="inferred from homology"/>
<dbReference type="InterPro" id="IPR008728">
    <property type="entry name" value="Elongator_complex_protein_4"/>
</dbReference>
<evidence type="ECO:0000256" key="9">
    <source>
        <dbReference type="SAM" id="MobiDB-lite"/>
    </source>
</evidence>
<gene>
    <name evidence="10" type="ORF">N7G274_007262</name>
</gene>
<evidence type="ECO:0000256" key="6">
    <source>
        <dbReference type="ARBA" id="ARBA00022490"/>
    </source>
</evidence>
<keyword evidence="6" id="KW-0963">Cytoplasm</keyword>
<evidence type="ECO:0000256" key="5">
    <source>
        <dbReference type="ARBA" id="ARBA00020265"/>
    </source>
</evidence>
<evidence type="ECO:0000313" key="10">
    <source>
        <dbReference type="EMBL" id="KAL2039861.1"/>
    </source>
</evidence>
<dbReference type="Proteomes" id="UP001590950">
    <property type="component" value="Unassembled WGS sequence"/>
</dbReference>
<comment type="caution">
    <text evidence="10">The sequence shown here is derived from an EMBL/GenBank/DDBJ whole genome shotgun (WGS) entry which is preliminary data.</text>
</comment>
<dbReference type="Pfam" id="PF05625">
    <property type="entry name" value="PAXNEB"/>
    <property type="match status" value="1"/>
</dbReference>
<dbReference type="PANTHER" id="PTHR12896">
    <property type="entry name" value="PAX6 NEIGHBOR PROTEIN PAXNEB"/>
    <property type="match status" value="1"/>
</dbReference>
<organism evidence="10 11">
    <name type="scientific">Stereocaulon virgatum</name>
    <dbReference type="NCBI Taxonomy" id="373712"/>
    <lineage>
        <taxon>Eukaryota</taxon>
        <taxon>Fungi</taxon>
        <taxon>Dikarya</taxon>
        <taxon>Ascomycota</taxon>
        <taxon>Pezizomycotina</taxon>
        <taxon>Lecanoromycetes</taxon>
        <taxon>OSLEUM clade</taxon>
        <taxon>Lecanoromycetidae</taxon>
        <taxon>Lecanorales</taxon>
        <taxon>Lecanorineae</taxon>
        <taxon>Stereocaulaceae</taxon>
        <taxon>Stereocaulon</taxon>
    </lineage>
</organism>
<dbReference type="Gene3D" id="3.40.50.300">
    <property type="entry name" value="P-loop containing nucleotide triphosphate hydrolases"/>
    <property type="match status" value="1"/>
</dbReference>
<comment type="subcellular location">
    <subcellularLocation>
        <location evidence="2">Cytoplasm</location>
    </subcellularLocation>
    <subcellularLocation>
        <location evidence="1">Nucleus</location>
    </subcellularLocation>
</comment>
<dbReference type="InterPro" id="IPR027417">
    <property type="entry name" value="P-loop_NTPase"/>
</dbReference>
<feature type="region of interest" description="Disordered" evidence="9">
    <location>
        <begin position="147"/>
        <end position="179"/>
    </location>
</feature>
<accession>A0ABR4A4L2</accession>
<protein>
    <recommendedName>
        <fullName evidence="5">Elongator complex protein 4</fullName>
    </recommendedName>
</protein>
<dbReference type="PANTHER" id="PTHR12896:SF1">
    <property type="entry name" value="ELONGATOR COMPLEX PROTEIN 4"/>
    <property type="match status" value="1"/>
</dbReference>
<reference evidence="10 11" key="1">
    <citation type="submission" date="2024-09" db="EMBL/GenBank/DDBJ databases">
        <title>Rethinking Asexuality: The Enigmatic Case of Functional Sexual Genes in Lepraria (Stereocaulaceae).</title>
        <authorList>
            <person name="Doellman M."/>
            <person name="Sun Y."/>
            <person name="Barcenas-Pena A."/>
            <person name="Lumbsch H.T."/>
            <person name="Grewe F."/>
        </authorList>
    </citation>
    <scope>NUCLEOTIDE SEQUENCE [LARGE SCALE GENOMIC DNA]</scope>
    <source>
        <strain evidence="10 11">Mercado 3170</strain>
    </source>
</reference>
<evidence type="ECO:0000256" key="2">
    <source>
        <dbReference type="ARBA" id="ARBA00004496"/>
    </source>
</evidence>
<evidence type="ECO:0000256" key="8">
    <source>
        <dbReference type="ARBA" id="ARBA00023242"/>
    </source>
</evidence>
<name>A0ABR4A4L2_9LECA</name>
<dbReference type="CDD" id="cd19494">
    <property type="entry name" value="Elp4"/>
    <property type="match status" value="1"/>
</dbReference>
<evidence type="ECO:0000256" key="1">
    <source>
        <dbReference type="ARBA" id="ARBA00004123"/>
    </source>
</evidence>
<keyword evidence="11" id="KW-1185">Reference proteome</keyword>
<evidence type="ECO:0000256" key="4">
    <source>
        <dbReference type="ARBA" id="ARBA00007573"/>
    </source>
</evidence>
<evidence type="ECO:0000313" key="11">
    <source>
        <dbReference type="Proteomes" id="UP001590950"/>
    </source>
</evidence>
<sequence>MSFRKRNIGLTTPSSPSPQPPHLSPTPTQGVRPSPLDGRPTTSTGTPSLDDLLAGHAGLALGTCLLIEENGTTDFAGALLRYYAAEGVVQGHKVHGVGVGEGWGRELPGLVGERGAGDQGGEGGSGVEKEKEKMKIAWRYERLGEFGGGGATAGSRVPPTPSRGPIPLGKGSGQSETPTPAAFTHAFDLSKRLIVPPGSITYVPISLSANSNPFSSIISSLTHSLKSTPPTTIHRLIIPTILSPALYPSHSCIPTHLLPFLHSLRALLRSHTTRLSAMLTLPLSLHPRSTGLVRWIEHLCDGVLELAPFPHKVEIEPPGGKAGKGESENPQGMVKVHKLPVLTEKGGGGGGGDDLVFSLSRRRFVVRKFSLPPVEGDQEAQKGEAKDFEF</sequence>
<evidence type="ECO:0000256" key="7">
    <source>
        <dbReference type="ARBA" id="ARBA00022694"/>
    </source>
</evidence>
<keyword evidence="8" id="KW-0539">Nucleus</keyword>
<comment type="similarity">
    <text evidence="4">Belongs to the ELP4 family.</text>
</comment>
<feature type="compositionally biased region" description="Pro residues" evidence="9">
    <location>
        <begin position="15"/>
        <end position="24"/>
    </location>
</feature>
<comment type="pathway">
    <text evidence="3">tRNA modification; 5-methoxycarbonylmethyl-2-thiouridine-tRNA biosynthesis.</text>
</comment>